<dbReference type="Proteomes" id="UP000009067">
    <property type="component" value="Segment"/>
</dbReference>
<dbReference type="GeneID" id="18564679"/>
<dbReference type="KEGG" id="vg:18564679"/>
<dbReference type="RefSeq" id="YP_009016711.1">
    <property type="nucleotide sequence ID" value="NC_023726.1"/>
</dbReference>
<accession>G1EV68</accession>
<name>G1EV68_9CAUD</name>
<sequence length="86" mass="9038">MSLPLEVFMTHPYNGAVVRGWLGSLSDSEIVAKLTDLTGFAPAAMDEDYEPAAAPAAVAADDTVQEAIAKLEKRLGDLESTVEGMA</sequence>
<keyword evidence="2" id="KW-1185">Reference proteome</keyword>
<gene>
    <name evidence="1" type="primary">16</name>
    <name evidence="1" type="ORF">EUPHORIA_16</name>
</gene>
<protein>
    <recommendedName>
        <fullName evidence="3">Head-to-tail connector protein</fullName>
    </recommendedName>
</protein>
<dbReference type="EMBL" id="JN153086">
    <property type="protein sequence ID" value="AEJ93677.1"/>
    <property type="molecule type" value="Genomic_DNA"/>
</dbReference>
<evidence type="ECO:0000313" key="2">
    <source>
        <dbReference type="Proteomes" id="UP000009067"/>
    </source>
</evidence>
<organism evidence="1 2">
    <name type="scientific">Mycobacterium phage Euphoria</name>
    <dbReference type="NCBI Taxonomy" id="2922223"/>
    <lineage>
        <taxon>Viruses</taxon>
        <taxon>Duplodnaviria</taxon>
        <taxon>Heunggongvirae</taxon>
        <taxon>Uroviricota</taxon>
        <taxon>Caudoviricetes</taxon>
        <taxon>Fromanvirus</taxon>
        <taxon>Fromanvirus euphoria</taxon>
    </lineage>
</organism>
<evidence type="ECO:0008006" key="3">
    <source>
        <dbReference type="Google" id="ProtNLM"/>
    </source>
</evidence>
<reference evidence="1 2" key="1">
    <citation type="journal article" date="2012" name="J. Virol.">
        <title>Complete Genome Sequences of 138 Mycobacteriophages.</title>
        <authorList>
            <consortium name="the Science Education Alliance Phage Hunters Advancing Genomics and Evolutionary Science Program"/>
            <consortium name="the KwaZulu-Natal Research Institute for Tuberculosis and HIV Mycobacterial Genetics Course Students"/>
            <consortium name="the Phage Hunters Integrating Research and Education Program"/>
            <person name="Hatfull G.F."/>
        </authorList>
    </citation>
    <scope>NUCLEOTIDE SEQUENCE [LARGE SCALE GENOMIC DNA]</scope>
</reference>
<evidence type="ECO:0000313" key="1">
    <source>
        <dbReference type="EMBL" id="AEJ93677.1"/>
    </source>
</evidence>
<proteinExistence type="predicted"/>